<reference evidence="9" key="2">
    <citation type="submission" date="2023-06" db="EMBL/GenBank/DDBJ databases">
        <authorList>
            <person name="Swenson N.G."/>
            <person name="Wegrzyn J.L."/>
            <person name="Mcevoy S.L."/>
        </authorList>
    </citation>
    <scope>NUCLEOTIDE SEQUENCE</scope>
    <source>
        <strain evidence="9">NS2018</strain>
        <tissue evidence="9">Leaf</tissue>
    </source>
</reference>
<dbReference type="PROSITE" id="PS51082">
    <property type="entry name" value="WH2"/>
    <property type="match status" value="1"/>
</dbReference>
<dbReference type="PANTHER" id="PTHR12902">
    <property type="entry name" value="WASP-1"/>
    <property type="match status" value="1"/>
</dbReference>
<comment type="function">
    <text evidence="5">Involved in regulation of actin and microtubule organization. Part of a WAVE complex that activates the Arp2/3 complex. Regulates trichome branch positioning and expansion.</text>
</comment>
<feature type="compositionally biased region" description="Polar residues" evidence="7">
    <location>
        <begin position="1070"/>
        <end position="1111"/>
    </location>
</feature>
<dbReference type="Gene3D" id="6.10.280.150">
    <property type="match status" value="2"/>
</dbReference>
<dbReference type="GO" id="GO:0030036">
    <property type="term" value="P:actin cytoskeleton organization"/>
    <property type="evidence" value="ECO:0007669"/>
    <property type="project" value="UniProtKB-UniRule"/>
</dbReference>
<feature type="region of interest" description="Disordered" evidence="7">
    <location>
        <begin position="437"/>
        <end position="498"/>
    </location>
</feature>
<protein>
    <recommendedName>
        <fullName evidence="6">Protein SCAR</fullName>
    </recommendedName>
    <alternativeName>
        <fullName evidence="6">Protein WAVE</fullName>
    </alternativeName>
</protein>
<dbReference type="GO" id="GO:0034237">
    <property type="term" value="F:protein kinase A regulatory subunit binding"/>
    <property type="evidence" value="ECO:0007669"/>
    <property type="project" value="TreeGrafter"/>
</dbReference>
<gene>
    <name evidence="9" type="ORF">LWI29_009860</name>
</gene>
<evidence type="ECO:0000259" key="8">
    <source>
        <dbReference type="PROSITE" id="PS51082"/>
    </source>
</evidence>
<evidence type="ECO:0000256" key="3">
    <source>
        <dbReference type="ARBA" id="ARBA00022490"/>
    </source>
</evidence>
<feature type="compositionally biased region" description="Polar residues" evidence="7">
    <location>
        <begin position="1445"/>
        <end position="1458"/>
    </location>
</feature>
<evidence type="ECO:0000256" key="5">
    <source>
        <dbReference type="ARBA" id="ARBA00055640"/>
    </source>
</evidence>
<feature type="region of interest" description="Disordered" evidence="7">
    <location>
        <begin position="893"/>
        <end position="937"/>
    </location>
</feature>
<dbReference type="GO" id="GO:0005737">
    <property type="term" value="C:cytoplasm"/>
    <property type="evidence" value="ECO:0007669"/>
    <property type="project" value="UniProtKB-ARBA"/>
</dbReference>
<dbReference type="GO" id="GO:0003779">
    <property type="term" value="F:actin binding"/>
    <property type="evidence" value="ECO:0007669"/>
    <property type="project" value="UniProtKB-UniRule"/>
</dbReference>
<feature type="compositionally biased region" description="Polar residues" evidence="7">
    <location>
        <begin position="540"/>
        <end position="549"/>
    </location>
</feature>
<feature type="compositionally biased region" description="Polar residues" evidence="7">
    <location>
        <begin position="439"/>
        <end position="454"/>
    </location>
</feature>
<feature type="region of interest" description="Disordered" evidence="7">
    <location>
        <begin position="539"/>
        <end position="577"/>
    </location>
</feature>
<feature type="compositionally biased region" description="Polar residues" evidence="7">
    <location>
        <begin position="1356"/>
        <end position="1370"/>
    </location>
</feature>
<dbReference type="GO" id="GO:2000601">
    <property type="term" value="P:positive regulation of Arp2/3 complex-mediated actin nucleation"/>
    <property type="evidence" value="ECO:0007669"/>
    <property type="project" value="TreeGrafter"/>
</dbReference>
<evidence type="ECO:0000256" key="6">
    <source>
        <dbReference type="RuleBase" id="RU367034"/>
    </source>
</evidence>
<comment type="subcellular location">
    <subcellularLocation>
        <location evidence="1 6">Cytoplasm</location>
        <location evidence="1 6">Cytoskeleton</location>
    </subcellularLocation>
</comment>
<keyword evidence="10" id="KW-1185">Reference proteome</keyword>
<keyword evidence="3 6" id="KW-0963">Cytoplasm</keyword>
<dbReference type="Gene3D" id="1.20.5.340">
    <property type="match status" value="1"/>
</dbReference>
<evidence type="ECO:0000256" key="7">
    <source>
        <dbReference type="SAM" id="MobiDB-lite"/>
    </source>
</evidence>
<dbReference type="GO" id="GO:0071933">
    <property type="term" value="F:Arp2/3 complex binding"/>
    <property type="evidence" value="ECO:0007669"/>
    <property type="project" value="TreeGrafter"/>
</dbReference>
<dbReference type="InterPro" id="IPR003124">
    <property type="entry name" value="WH2_dom"/>
</dbReference>
<dbReference type="FunFam" id="1.20.5.340:FF:000045">
    <property type="entry name" value="SCAR family protein"/>
    <property type="match status" value="1"/>
</dbReference>
<comment type="caution">
    <text evidence="9">The sequence shown here is derived from an EMBL/GenBank/DDBJ whole genome shotgun (WGS) entry which is preliminary data.</text>
</comment>
<feature type="compositionally biased region" description="Polar residues" evidence="7">
    <location>
        <begin position="1045"/>
        <end position="1061"/>
    </location>
</feature>
<feature type="region of interest" description="Disordered" evidence="7">
    <location>
        <begin position="1316"/>
        <end position="1588"/>
    </location>
</feature>
<feature type="region of interest" description="Disordered" evidence="7">
    <location>
        <begin position="1269"/>
        <end position="1304"/>
    </location>
</feature>
<dbReference type="PANTHER" id="PTHR12902:SF1">
    <property type="entry name" value="WISKOTT-ALDRICH SYNDROME PROTEIN FAMILY MEMBER"/>
    <property type="match status" value="1"/>
</dbReference>
<accession>A0AA39S2R0</accession>
<dbReference type="InterPro" id="IPR028288">
    <property type="entry name" value="SCAR/WAVE_fam"/>
</dbReference>
<feature type="compositionally biased region" description="Polar residues" evidence="7">
    <location>
        <begin position="1557"/>
        <end position="1567"/>
    </location>
</feature>
<evidence type="ECO:0000256" key="2">
    <source>
        <dbReference type="ARBA" id="ARBA00006993"/>
    </source>
</evidence>
<feature type="compositionally biased region" description="Polar residues" evidence="7">
    <location>
        <begin position="1395"/>
        <end position="1408"/>
    </location>
</feature>
<feature type="compositionally biased region" description="Polar residues" evidence="7">
    <location>
        <begin position="464"/>
        <end position="480"/>
    </location>
</feature>
<reference evidence="9" key="1">
    <citation type="journal article" date="2022" name="Plant J.">
        <title>Strategies of tolerance reflected in two North American maple genomes.</title>
        <authorList>
            <person name="McEvoy S.L."/>
            <person name="Sezen U.U."/>
            <person name="Trouern-Trend A."/>
            <person name="McMahon S.M."/>
            <person name="Schaberg P.G."/>
            <person name="Yang J."/>
            <person name="Wegrzyn J.L."/>
            <person name="Swenson N.G."/>
        </authorList>
    </citation>
    <scope>NUCLEOTIDE SEQUENCE</scope>
    <source>
        <strain evidence="9">NS2018</strain>
    </source>
</reference>
<feature type="region of interest" description="Disordered" evidence="7">
    <location>
        <begin position="1004"/>
        <end position="1026"/>
    </location>
</feature>
<comment type="similarity">
    <text evidence="2 6">Belongs to the SCAR/WAVE family.</text>
</comment>
<dbReference type="GO" id="GO:0005856">
    <property type="term" value="C:cytoskeleton"/>
    <property type="evidence" value="ECO:0007669"/>
    <property type="project" value="UniProtKB-SubCell"/>
</dbReference>
<sequence>MPLTRYQIRNEYSLADPELYRAADRDDPEALLEGVAMAGLVGVLRQLGDLAEFAAEIFHDLHEEVMATSARGHGLMIRVQQLEAEFPSIEKAFLSQTNHSPFFSNTGIEWHPNLRMEQNLITRGDLPRCVMDSYEECRGPPRLFLLDKFDVAGAGACLKRYTDPSIFKVEQASSEIPSVEGQREKKIRKVKKKGSRWRNGETPEIAPTSHAKLHQLFLEERVEKGQSDPARLVKLKKRQLNASPFDTRSGKSYMEKFLDSSPESNVVRDISVNLLPLKLMSDNSSESGLEIYDINTVSPVKKSSQAKESICSSPNAQEEVLKPSMEELYGEVIDRQIVEIPEPIADGETDEVPSVLHKVTLEKEIAVDGEGKTEGSIDGDQSDDMTSEVDSYMDALATMESEMETDNEYRLKTDKGFSNVKHGTDSDRNEEPLEFEANFSDSQSVGNLSTSDEGNPSFKKEKSSVSYSDTHSTLAENTPSDGEGGAKVSPSPGMFVAEIKDTPSDQLPANMEIQGAKSHDLVLPTDMCIDEDNTLDLRESSFNSSSMDPNPTLLPSDPEISSLQNKLDGTPSESMKSGYELSNAEETETHLVNSTAVVSDMPLQVRDDIHFEVCAESQPVNEIEGGDPNVSSDGLLHVSDNLELAPEKKGSAHSEYKVLQTDFAGENSAENVVDKRIGSPKSVTSTVEEQFHCSTTPDVEVDSGSTSLLDGSEVVKHADSASEVDDTFPATEVYLENSTTMVNSTEVCLENSTSQTVSFKGQQLSDISDSAQEVELDSTEKAALSSEEETKLEDISRIADSEKVDASTCKVDAVEGGAVSLELPSNVPDVSFVEDHVGLHDAAAENVIATEIMAVSATSVAAPSDDFPPSISADDDINDIVCSLPDIICSKSSDPVNLQESHSGIEDSNQEELDSNEPVSPECARRSEADSQLDVASKDLDPASCKLVSYEDSNLEMVDGVHNSSLADTNQNSLPAGDVAIVPASSESSDLELVSKYPHQSILLEDREDATSSPTGNLPDPDLSLEKRQADQCDVENLRAEETSSKSSNHLSEQVQSPNHNDQGRCFNDASVTCQEDLPSQPSPSEYVPQSTGNEINGTEQATDPRSTSALPNFDLPNGGTQVNLEEMPPLPPLPPMQWRLGKFQHAPLFFQRGVIEHSQEPFPSMLPFRDDEKVQISFQAPQRGILQSGNPFLPLTAFEVEESHHSDQVVGNELQPTSSSLQLPATVNGANSQQNSLAFEETQSLNPLSTLSELPIEKPEYSFIASGGETVQSSSNPFLPGPSVENMASRHDSDASQGKPIHPLNQSASEAYALQHTSQNSEGEHQNTSNTSILPPIKVDEQPQHGLPTSERESPLSSTSFALQHTSQNSEEEHQNPSNTSVLPPRKVDEQPQHGLQTSEIESSGPSNPFALQHITQNSEEEEEQNPSNTSVLTPRKVDEQPQHGLQTSEIGSSWPSNPFALQHTTQNSEEEELNPSNTSVLTPRKVDEQPQHGLQTSEIESSWPSNPFALQHTTQNSEEEQRNPSNTSVLTPRKVDEQPQHGLPTSESESSWSSNPFSLQHTTLNSEEEHKNPSNTSIVPSRKVDEEPLYGLPTSERESSWSSNQFAFLPTYEVGKANGSSITKLPRPRNPLFDAAAALDKSKLRKVTERDRPQNAPKVDERDSLLEQIRTKSFNLKPAVVTRPSIQGPTTNLKVAAILQKANAIRQATAGSDEDDEDNWSDS</sequence>
<evidence type="ECO:0000313" key="9">
    <source>
        <dbReference type="EMBL" id="KAK0584238.1"/>
    </source>
</evidence>
<keyword evidence="6" id="KW-0009">Actin-binding</keyword>
<feature type="region of interest" description="Disordered" evidence="7">
    <location>
        <begin position="1038"/>
        <end position="1114"/>
    </location>
</feature>
<feature type="compositionally biased region" description="Polar residues" evidence="7">
    <location>
        <begin position="893"/>
        <end position="902"/>
    </location>
</feature>
<proteinExistence type="inferred from homology"/>
<feature type="compositionally biased region" description="Polar residues" evidence="7">
    <location>
        <begin position="559"/>
        <end position="575"/>
    </location>
</feature>
<dbReference type="EMBL" id="JAUESC010000383">
    <property type="protein sequence ID" value="KAK0584238.1"/>
    <property type="molecule type" value="Genomic_DNA"/>
</dbReference>
<keyword evidence="4 6" id="KW-0206">Cytoskeleton</keyword>
<organism evidence="9 10">
    <name type="scientific">Acer saccharum</name>
    <name type="common">Sugar maple</name>
    <dbReference type="NCBI Taxonomy" id="4024"/>
    <lineage>
        <taxon>Eukaryota</taxon>
        <taxon>Viridiplantae</taxon>
        <taxon>Streptophyta</taxon>
        <taxon>Embryophyta</taxon>
        <taxon>Tracheophyta</taxon>
        <taxon>Spermatophyta</taxon>
        <taxon>Magnoliopsida</taxon>
        <taxon>eudicotyledons</taxon>
        <taxon>Gunneridae</taxon>
        <taxon>Pentapetalae</taxon>
        <taxon>rosids</taxon>
        <taxon>malvids</taxon>
        <taxon>Sapindales</taxon>
        <taxon>Sapindaceae</taxon>
        <taxon>Hippocastanoideae</taxon>
        <taxon>Acereae</taxon>
        <taxon>Acer</taxon>
    </lineage>
</organism>
<feature type="region of interest" description="Disordered" evidence="7">
    <location>
        <begin position="367"/>
        <end position="386"/>
    </location>
</feature>
<name>A0AA39S2R0_ACESA</name>
<evidence type="ECO:0000256" key="1">
    <source>
        <dbReference type="ARBA" id="ARBA00004245"/>
    </source>
</evidence>
<dbReference type="Proteomes" id="UP001168877">
    <property type="component" value="Unassembled WGS sequence"/>
</dbReference>
<feature type="compositionally biased region" description="Polar residues" evidence="7">
    <location>
        <begin position="1316"/>
        <end position="1334"/>
    </location>
</feature>
<feature type="domain" description="WH2" evidence="8">
    <location>
        <begin position="1663"/>
        <end position="1681"/>
    </location>
</feature>
<feature type="compositionally biased region" description="Polar residues" evidence="7">
    <location>
        <begin position="1494"/>
        <end position="1507"/>
    </location>
</feature>
<evidence type="ECO:0000256" key="4">
    <source>
        <dbReference type="ARBA" id="ARBA00023212"/>
    </source>
</evidence>
<evidence type="ECO:0000313" key="10">
    <source>
        <dbReference type="Proteomes" id="UP001168877"/>
    </source>
</evidence>